<name>A0A3M5BBY6_PSESS</name>
<evidence type="ECO:0000313" key="1">
    <source>
        <dbReference type="EMBL" id="RMS22373.1"/>
    </source>
</evidence>
<accession>A0A3M5BBY6</accession>
<protein>
    <submittedName>
        <fullName evidence="1">Uncharacterized protein</fullName>
    </submittedName>
</protein>
<organism evidence="1 2">
    <name type="scientific">Pseudomonas savastanoi</name>
    <name type="common">Pseudomonas syringae pv. savastanoi</name>
    <dbReference type="NCBI Taxonomy" id="29438"/>
    <lineage>
        <taxon>Bacteria</taxon>
        <taxon>Pseudomonadati</taxon>
        <taxon>Pseudomonadota</taxon>
        <taxon>Gammaproteobacteria</taxon>
        <taxon>Pseudomonadales</taxon>
        <taxon>Pseudomonadaceae</taxon>
        <taxon>Pseudomonas</taxon>
    </lineage>
</organism>
<sequence>MSMRLTKDEKNDLINWAMKSSIRFNAELQCDVIDGGGSGAPQGYYARFANDKDKIVKAANTDISRLKPEDNIENILIGKDIIAAIKNDSSFKILERQFVSGHLSIDVSTPITSLKFSDEIASYVGNSKALAISKTVYSNGVRDLDFYVPALQEDGNRPDLNTALKAVSDYVIDVLDDLKSKAELKQEEKSSVRPKLKM</sequence>
<reference evidence="1 2" key="1">
    <citation type="submission" date="2018-08" db="EMBL/GenBank/DDBJ databases">
        <title>Recombination of ecologically and evolutionarily significant loci maintains genetic cohesion in the Pseudomonas syringae species complex.</title>
        <authorList>
            <person name="Dillon M."/>
            <person name="Thakur S."/>
            <person name="Almeida R.N.D."/>
            <person name="Weir B.S."/>
            <person name="Guttman D.S."/>
        </authorList>
    </citation>
    <scope>NUCLEOTIDE SEQUENCE [LARGE SCALE GENOMIC DNA]</scope>
    <source>
        <strain evidence="1 2">ICMP 13685</strain>
    </source>
</reference>
<proteinExistence type="predicted"/>
<gene>
    <name evidence="1" type="ORF">ALP70_01858</name>
</gene>
<evidence type="ECO:0000313" key="2">
    <source>
        <dbReference type="Proteomes" id="UP000269801"/>
    </source>
</evidence>
<dbReference type="AlphaFoldDB" id="A0A3M5BBY6"/>
<comment type="caution">
    <text evidence="1">The sequence shown here is derived from an EMBL/GenBank/DDBJ whole genome shotgun (WGS) entry which is preliminary data.</text>
</comment>
<dbReference type="EMBL" id="RBSL01000372">
    <property type="protein sequence ID" value="RMS22373.1"/>
    <property type="molecule type" value="Genomic_DNA"/>
</dbReference>
<dbReference type="Proteomes" id="UP000269801">
    <property type="component" value="Unassembled WGS sequence"/>
</dbReference>